<protein>
    <recommendedName>
        <fullName evidence="8">MHC class I-like antigen recognition-like domain-containing protein</fullName>
    </recommendedName>
</protein>
<dbReference type="SUPFAM" id="SSF54452">
    <property type="entry name" value="MHC antigen-recognition domain"/>
    <property type="match status" value="1"/>
</dbReference>
<dbReference type="PANTHER" id="PTHR16675">
    <property type="entry name" value="MHC CLASS I-RELATED"/>
    <property type="match status" value="1"/>
</dbReference>
<keyword evidence="5" id="KW-0325">Glycoprotein</keyword>
<evidence type="ECO:0000256" key="5">
    <source>
        <dbReference type="ARBA" id="ARBA00023180"/>
    </source>
</evidence>
<name>A0A8D1FAR7_PIG</name>
<sequence length="314" mass="34160">MGPRALFLLLSGTLALTGTREGPHSLSYFYTAVSRPDRGDSRFIAVGYVDDTQFVRFDNYALNPRMEPRAPWIEKAEQKYWDEETQNAMGSAQTFRVNLKNLRGYYNQSEAGERRGPGSSSRPPSPSPGTGRGHPDLRVRGSPRHFGTRPAPEQEGPAGTVPRFRFQFGLNPGLVAAGAWLTRGGVRVSHPPEHVRLRRGTRRALPPRVPSGRLRRRRLHRPERGPALLDRGGHGGSDRQAQVGGGRCGGAVEELPGGRVCGGAPEIPGDGERTRCSAQVSGAAGPPPSPLGRELPSHKERKRGSLRESPHCLS</sequence>
<dbReference type="Pfam" id="PF00129">
    <property type="entry name" value="MHC_I"/>
    <property type="match status" value="1"/>
</dbReference>
<organism evidence="9 10">
    <name type="scientific">Sus scrofa</name>
    <name type="common">Pig</name>
    <dbReference type="NCBI Taxonomy" id="9823"/>
    <lineage>
        <taxon>Eukaryota</taxon>
        <taxon>Metazoa</taxon>
        <taxon>Chordata</taxon>
        <taxon>Craniata</taxon>
        <taxon>Vertebrata</taxon>
        <taxon>Euteleostomi</taxon>
        <taxon>Mammalia</taxon>
        <taxon>Eutheria</taxon>
        <taxon>Laurasiatheria</taxon>
        <taxon>Artiodactyla</taxon>
        <taxon>Suina</taxon>
        <taxon>Suidae</taxon>
        <taxon>Sus</taxon>
    </lineage>
</organism>
<evidence type="ECO:0000256" key="7">
    <source>
        <dbReference type="SAM" id="SignalP"/>
    </source>
</evidence>
<evidence type="ECO:0000256" key="2">
    <source>
        <dbReference type="ARBA" id="ARBA00022451"/>
    </source>
</evidence>
<dbReference type="InterPro" id="IPR037055">
    <property type="entry name" value="MHC_I-like_Ag-recog_sf"/>
</dbReference>
<dbReference type="InterPro" id="IPR011162">
    <property type="entry name" value="MHC_I/II-like_Ag-recog"/>
</dbReference>
<dbReference type="GO" id="GO:0098553">
    <property type="term" value="C:lumenal side of endoplasmic reticulum membrane"/>
    <property type="evidence" value="ECO:0007669"/>
    <property type="project" value="UniProtKB-ARBA"/>
</dbReference>
<dbReference type="GO" id="GO:0030670">
    <property type="term" value="C:phagocytic vesicle membrane"/>
    <property type="evidence" value="ECO:0007669"/>
    <property type="project" value="UniProtKB-ARBA"/>
</dbReference>
<feature type="domain" description="MHC class I-like antigen recognition-like" evidence="8">
    <location>
        <begin position="23"/>
        <end position="112"/>
    </location>
</feature>
<feature type="signal peptide" evidence="7">
    <location>
        <begin position="1"/>
        <end position="15"/>
    </location>
</feature>
<dbReference type="Gene3D" id="3.30.500.10">
    <property type="entry name" value="MHC class I-like antigen recognition-like"/>
    <property type="match status" value="1"/>
</dbReference>
<dbReference type="GO" id="GO:0002474">
    <property type="term" value="P:antigen processing and presentation of peptide antigen via MHC class I"/>
    <property type="evidence" value="ECO:0007669"/>
    <property type="project" value="UniProtKB-KW"/>
</dbReference>
<evidence type="ECO:0000259" key="8">
    <source>
        <dbReference type="Pfam" id="PF00129"/>
    </source>
</evidence>
<feature type="region of interest" description="Disordered" evidence="6">
    <location>
        <begin position="199"/>
        <end position="314"/>
    </location>
</feature>
<feature type="compositionally biased region" description="Basic and acidic residues" evidence="6">
    <location>
        <begin position="295"/>
        <end position="314"/>
    </location>
</feature>
<dbReference type="InterPro" id="IPR011161">
    <property type="entry name" value="MHC_I-like_Ag-recog"/>
</dbReference>
<evidence type="ECO:0000313" key="9">
    <source>
        <dbReference type="Ensembl" id="ENSSSCP00040035131.1"/>
    </source>
</evidence>
<evidence type="ECO:0000256" key="4">
    <source>
        <dbReference type="ARBA" id="ARBA00023136"/>
    </source>
</evidence>
<dbReference type="Ensembl" id="ENSSSCT00040080974.1">
    <property type="protein sequence ID" value="ENSSSCP00040035131.1"/>
    <property type="gene ID" value="ENSSSCG00040059578.1"/>
</dbReference>
<comment type="subcellular location">
    <subcellularLocation>
        <location evidence="1">Membrane</location>
        <topology evidence="1">Single-pass membrane protein</topology>
    </subcellularLocation>
</comment>
<reference evidence="9" key="1">
    <citation type="submission" date="2025-08" db="UniProtKB">
        <authorList>
            <consortium name="Ensembl"/>
        </authorList>
    </citation>
    <scope>IDENTIFICATION</scope>
</reference>
<dbReference type="FunFam" id="3.30.500.10:FF:000013">
    <property type="entry name" value="Histocompatibility 2, blastocyst"/>
    <property type="match status" value="1"/>
</dbReference>
<dbReference type="AlphaFoldDB" id="A0A8D1FAR7"/>
<keyword evidence="7" id="KW-0732">Signal</keyword>
<dbReference type="InterPro" id="IPR050208">
    <property type="entry name" value="MHC_class-I_related"/>
</dbReference>
<feature type="region of interest" description="Disordered" evidence="6">
    <location>
        <begin position="109"/>
        <end position="163"/>
    </location>
</feature>
<keyword evidence="3" id="KW-0391">Immunity</keyword>
<accession>A0A8D1FAR7</accession>
<evidence type="ECO:0000313" key="10">
    <source>
        <dbReference type="Proteomes" id="UP000694722"/>
    </source>
</evidence>
<evidence type="ECO:0000256" key="1">
    <source>
        <dbReference type="ARBA" id="ARBA00004167"/>
    </source>
</evidence>
<evidence type="ECO:0000256" key="6">
    <source>
        <dbReference type="SAM" id="MobiDB-lite"/>
    </source>
</evidence>
<dbReference type="PANTHER" id="PTHR16675:SF251">
    <property type="entry name" value="HLA CLASS I HISTOCOMPATIBILITY ANTIGEN, C ALPHA CHAIN"/>
    <property type="match status" value="1"/>
</dbReference>
<dbReference type="GO" id="GO:0042612">
    <property type="term" value="C:MHC class I protein complex"/>
    <property type="evidence" value="ECO:0007669"/>
    <property type="project" value="UniProtKB-KW"/>
</dbReference>
<keyword evidence="2" id="KW-0490">MHC I</keyword>
<feature type="chain" id="PRO_5034161320" description="MHC class I-like antigen recognition-like domain-containing protein" evidence="7">
    <location>
        <begin position="16"/>
        <end position="314"/>
    </location>
</feature>
<keyword evidence="4" id="KW-0472">Membrane</keyword>
<proteinExistence type="predicted"/>
<dbReference type="Proteomes" id="UP000694722">
    <property type="component" value="Unplaced"/>
</dbReference>
<evidence type="ECO:0000256" key="3">
    <source>
        <dbReference type="ARBA" id="ARBA00022859"/>
    </source>
</evidence>